<dbReference type="Proteomes" id="UP000319209">
    <property type="component" value="Chromosome"/>
</dbReference>
<evidence type="ECO:0000313" key="1">
    <source>
        <dbReference type="EMBL" id="QDO92569.1"/>
    </source>
</evidence>
<keyword evidence="2" id="KW-1185">Reference proteome</keyword>
<dbReference type="PROSITE" id="PS51257">
    <property type="entry name" value="PROKAR_LIPOPROTEIN"/>
    <property type="match status" value="1"/>
</dbReference>
<dbReference type="EMBL" id="CP041637">
    <property type="protein sequence ID" value="QDO92569.1"/>
    <property type="molecule type" value="Genomic_DNA"/>
</dbReference>
<evidence type="ECO:0000313" key="2">
    <source>
        <dbReference type="Proteomes" id="UP000319209"/>
    </source>
</evidence>
<protein>
    <recommendedName>
        <fullName evidence="3">DUF4374 domain-containing protein</fullName>
    </recommendedName>
</protein>
<dbReference type="AlphaFoldDB" id="A0A516GM16"/>
<name>A0A516GM16_9FLAO</name>
<sequence length="425" mass="46739">MNFSKVGLLFLTILGFSCSSDDSTDDDPAVEVDSRYIVMSAEQTIGGDVAYLSVYNSLPTSAIENATDGTTQVNSYGRINTYENKWAFKKKKFTGETGLVRYSMNTEGALDLDGFISTSTTVNYAILDDTHGYYYDSGDGERTISTFNPTTMARTGDFTISDEIFGDELNNYEIAVGSKTMIISKDKLFVNVEYSVIDVDGVTPEGVYVPKFTMLVINTDTNDVEKKITHTGAIFDQGHGTATEFSAYVVAKDGDIYMSTHALFASRYAIDPIYGTPRACVFKIEYDDLDFDQDWVLKGADIQGGADGDNYVVWSMALDDEDTLYVNCSKEIVLDDFSNLLSNIYYPYIIDKETMAATAIDAPATNFGHSDGNLCTVNGKVYYQLKDADSAKGGYYSLNSDGTAAEEVFSVTDTYPRALGYLEIQ</sequence>
<dbReference type="KEGG" id="fop:FNB79_00750"/>
<gene>
    <name evidence="1" type="ORF">FNB79_00750</name>
</gene>
<evidence type="ECO:0008006" key="3">
    <source>
        <dbReference type="Google" id="ProtNLM"/>
    </source>
</evidence>
<reference evidence="1 2" key="1">
    <citation type="submission" date="2019-07" db="EMBL/GenBank/DDBJ databases">
        <title>Genome sequencing for Formosa sp. PS13.</title>
        <authorList>
            <person name="Park S.-J."/>
        </authorList>
    </citation>
    <scope>NUCLEOTIDE SEQUENCE [LARGE SCALE GENOMIC DNA]</scope>
    <source>
        <strain evidence="1 2">PS13</strain>
    </source>
</reference>
<dbReference type="OrthoDB" id="1404180at2"/>
<dbReference type="RefSeq" id="WP_143379479.1">
    <property type="nucleotide sequence ID" value="NZ_CP041637.1"/>
</dbReference>
<organism evidence="1 2">
    <name type="scientific">Formosa sediminum</name>
    <dbReference type="NCBI Taxonomy" id="2594004"/>
    <lineage>
        <taxon>Bacteria</taxon>
        <taxon>Pseudomonadati</taxon>
        <taxon>Bacteroidota</taxon>
        <taxon>Flavobacteriia</taxon>
        <taxon>Flavobacteriales</taxon>
        <taxon>Flavobacteriaceae</taxon>
        <taxon>Formosa</taxon>
    </lineage>
</organism>
<proteinExistence type="predicted"/>
<accession>A0A516GM16</accession>